<keyword evidence="2" id="KW-1185">Reference proteome</keyword>
<comment type="caution">
    <text evidence="1">The sequence shown here is derived from an EMBL/GenBank/DDBJ whole genome shotgun (WGS) entry which is preliminary data.</text>
</comment>
<name>A0A1S1Z427_FLAPC</name>
<dbReference type="Proteomes" id="UP000179797">
    <property type="component" value="Unassembled WGS sequence"/>
</dbReference>
<evidence type="ECO:0000313" key="1">
    <source>
        <dbReference type="EMBL" id="OHX68038.1"/>
    </source>
</evidence>
<dbReference type="EMBL" id="JRYR02000001">
    <property type="protein sequence ID" value="OHX68038.1"/>
    <property type="molecule type" value="Genomic_DNA"/>
</dbReference>
<gene>
    <name evidence="1" type="ORF">NH26_17660</name>
</gene>
<protein>
    <recommendedName>
        <fullName evidence="3">HTH marR-type domain-containing protein</fullName>
    </recommendedName>
</protein>
<dbReference type="AlphaFoldDB" id="A0A1S1Z427"/>
<reference evidence="1 2" key="1">
    <citation type="journal article" date="2012" name="Int. J. Syst. Evol. Microbiol.">
        <title>Flammeovirga pacifica sp. nov., isolated from deep-sea sediment.</title>
        <authorList>
            <person name="Xu H."/>
            <person name="Fu Y."/>
            <person name="Yang N."/>
            <person name="Ding Z."/>
            <person name="Lai Q."/>
            <person name="Zeng R."/>
        </authorList>
    </citation>
    <scope>NUCLEOTIDE SEQUENCE [LARGE SCALE GENOMIC DNA]</scope>
    <source>
        <strain evidence="2">DSM 24597 / LMG 26175 / WPAGA1</strain>
    </source>
</reference>
<organism evidence="1 2">
    <name type="scientific">Flammeovirga pacifica</name>
    <dbReference type="NCBI Taxonomy" id="915059"/>
    <lineage>
        <taxon>Bacteria</taxon>
        <taxon>Pseudomonadati</taxon>
        <taxon>Bacteroidota</taxon>
        <taxon>Cytophagia</taxon>
        <taxon>Cytophagales</taxon>
        <taxon>Flammeovirgaceae</taxon>
        <taxon>Flammeovirga</taxon>
    </lineage>
</organism>
<sequence>MSNEVKFSKFLIGMCLNTGQSLQSIAKNLGINVNSNELNDLASQLEARGFISKVKRTRNETSGVLTAKGSKQAMKLMNSAV</sequence>
<accession>A0A1S1Z427</accession>
<dbReference type="OrthoDB" id="981588at2"/>
<evidence type="ECO:0008006" key="3">
    <source>
        <dbReference type="Google" id="ProtNLM"/>
    </source>
</evidence>
<evidence type="ECO:0000313" key="2">
    <source>
        <dbReference type="Proteomes" id="UP000179797"/>
    </source>
</evidence>
<dbReference type="RefSeq" id="WP_044220131.1">
    <property type="nucleotide sequence ID" value="NZ_JRYR02000001.1"/>
</dbReference>
<proteinExistence type="predicted"/>